<keyword evidence="1" id="KW-1133">Transmembrane helix</keyword>
<feature type="transmembrane region" description="Helical" evidence="1">
    <location>
        <begin position="15"/>
        <end position="36"/>
    </location>
</feature>
<dbReference type="OrthoDB" id="163369at2"/>
<evidence type="ECO:0000313" key="3">
    <source>
        <dbReference type="Proteomes" id="UP000322530"/>
    </source>
</evidence>
<comment type="caution">
    <text evidence="2">The sequence shown here is derived from an EMBL/GenBank/DDBJ whole genome shotgun (WGS) entry which is preliminary data.</text>
</comment>
<evidence type="ECO:0000256" key="1">
    <source>
        <dbReference type="SAM" id="Phobius"/>
    </source>
</evidence>
<feature type="transmembrane region" description="Helical" evidence="1">
    <location>
        <begin position="48"/>
        <end position="69"/>
    </location>
</feature>
<protein>
    <recommendedName>
        <fullName evidence="4">Transglycosylase</fullName>
    </recommendedName>
</protein>
<keyword evidence="3" id="KW-1185">Reference proteome</keyword>
<evidence type="ECO:0000313" key="2">
    <source>
        <dbReference type="EMBL" id="GCF08855.1"/>
    </source>
</evidence>
<feature type="transmembrane region" description="Helical" evidence="1">
    <location>
        <begin position="81"/>
        <end position="102"/>
    </location>
</feature>
<proteinExistence type="predicted"/>
<reference evidence="2 3" key="1">
    <citation type="submission" date="2019-01" db="EMBL/GenBank/DDBJ databases">
        <title>Draft genome sequence of Dictyobacter sp. Uno17.</title>
        <authorList>
            <person name="Wang C.M."/>
            <person name="Zheng Y."/>
            <person name="Sakai Y."/>
            <person name="Abe K."/>
            <person name="Yokota A."/>
            <person name="Yabe S."/>
        </authorList>
    </citation>
    <scope>NUCLEOTIDE SEQUENCE [LARGE SCALE GENOMIC DNA]</scope>
    <source>
        <strain evidence="2 3">Uno17</strain>
    </source>
</reference>
<keyword evidence="1" id="KW-0472">Membrane</keyword>
<accession>A0A5A5TCF2</accession>
<dbReference type="EMBL" id="BIXY01000031">
    <property type="protein sequence ID" value="GCF08855.1"/>
    <property type="molecule type" value="Genomic_DNA"/>
</dbReference>
<organism evidence="2 3">
    <name type="scientific">Dictyobacter arantiisoli</name>
    <dbReference type="NCBI Taxonomy" id="2014874"/>
    <lineage>
        <taxon>Bacteria</taxon>
        <taxon>Bacillati</taxon>
        <taxon>Chloroflexota</taxon>
        <taxon>Ktedonobacteria</taxon>
        <taxon>Ktedonobacterales</taxon>
        <taxon>Dictyobacteraceae</taxon>
        <taxon>Dictyobacter</taxon>
    </lineage>
</organism>
<sequence length="113" mass="11977">MTIADGVSLSIGNHVWSIGLNVILYIIIAAIVGVVAESIVGWRVPFGIIGAVIVGAIGAWLMTNVIIISGVGDINLWGVPVIRALIGSIILIAVWHLLTGGLNGRRRRRYRSA</sequence>
<name>A0A5A5TCF2_9CHLR</name>
<keyword evidence="1" id="KW-0812">Transmembrane</keyword>
<dbReference type="AlphaFoldDB" id="A0A5A5TCF2"/>
<dbReference type="Proteomes" id="UP000322530">
    <property type="component" value="Unassembled WGS sequence"/>
</dbReference>
<dbReference type="RefSeq" id="WP_149401825.1">
    <property type="nucleotide sequence ID" value="NZ_BIXY01000031.1"/>
</dbReference>
<gene>
    <name evidence="2" type="ORF">KDI_24190</name>
</gene>
<evidence type="ECO:0008006" key="4">
    <source>
        <dbReference type="Google" id="ProtNLM"/>
    </source>
</evidence>